<dbReference type="InterPro" id="IPR009057">
    <property type="entry name" value="Homeodomain-like_sf"/>
</dbReference>
<accession>A0A3A3GQ58</accession>
<evidence type="ECO:0000313" key="7">
    <source>
        <dbReference type="Proteomes" id="UP000266177"/>
    </source>
</evidence>
<dbReference type="Gene3D" id="1.10.10.60">
    <property type="entry name" value="Homeodomain-like"/>
    <property type="match status" value="2"/>
</dbReference>
<dbReference type="AlphaFoldDB" id="A0A3A3GQ58"/>
<keyword evidence="3" id="KW-0804">Transcription</keyword>
<feature type="domain" description="HTH araC/xylS-type" evidence="4">
    <location>
        <begin position="25"/>
        <end position="123"/>
    </location>
</feature>
<evidence type="ECO:0000259" key="4">
    <source>
        <dbReference type="PROSITE" id="PS01124"/>
    </source>
</evidence>
<dbReference type="InterPro" id="IPR018062">
    <property type="entry name" value="HTH_AraC-typ_CS"/>
</dbReference>
<protein>
    <submittedName>
        <fullName evidence="6">AraC family transcriptional regulator</fullName>
    </submittedName>
</protein>
<feature type="domain" description="Fe/B12 periplasmic-binding" evidence="5">
    <location>
        <begin position="127"/>
        <end position="390"/>
    </location>
</feature>
<dbReference type="SUPFAM" id="SSF53807">
    <property type="entry name" value="Helical backbone' metal receptor"/>
    <property type="match status" value="1"/>
</dbReference>
<dbReference type="GO" id="GO:0003700">
    <property type="term" value="F:DNA-binding transcription factor activity"/>
    <property type="evidence" value="ECO:0007669"/>
    <property type="project" value="InterPro"/>
</dbReference>
<proteinExistence type="predicted"/>
<sequence length="405" mass="46291">MVSKKELPIDRSLRSPDRSRKTNLNEIKEFMDQHYDESLSIGQLARMANISPKYFVDLFKKTYGLSAMDYLTAVRMNHAKRYLAESGERLRDIALKVGYKDEFYFSRRFKKEVGLSPSDFAKNARRHIAACSSALIGQLLALDVMPVAAPLDPKWTPHYYHALRTEIRFHLMLTAPYAYRPFEVNLNRLVQARPDAIIGTDHLTSLEETKVKEIAPTLMVSAEDGWRDQLQKIGHFLNREDKAAQWIGRYEQRVQSARKQIGEVLGQDKILALRIYGHRIHIYGNRGLEEVLYHDLKLESACRHEASSGPPLTLAQLAELAPDRILVLVCPEASSRAFWLALQHSAEWRKLTAVKNRYVYPITSDPWCEYSAVAITRMLDEALLLFTGNCPNGFLDNGYGESFAT</sequence>
<dbReference type="InterPro" id="IPR020449">
    <property type="entry name" value="Tscrpt_reg_AraC-type_HTH"/>
</dbReference>
<dbReference type="EMBL" id="QYZD01000003">
    <property type="protein sequence ID" value="RJG25473.1"/>
    <property type="molecule type" value="Genomic_DNA"/>
</dbReference>
<dbReference type="Proteomes" id="UP000266177">
    <property type="component" value="Unassembled WGS sequence"/>
</dbReference>
<comment type="caution">
    <text evidence="6">The sequence shown here is derived from an EMBL/GenBank/DDBJ whole genome shotgun (WGS) entry which is preliminary data.</text>
</comment>
<name>A0A3A3GQ58_PANTH</name>
<dbReference type="PROSITE" id="PS50983">
    <property type="entry name" value="FE_B12_PBP"/>
    <property type="match status" value="1"/>
</dbReference>
<keyword evidence="1" id="KW-0805">Transcription regulation</keyword>
<reference evidence="6 7" key="1">
    <citation type="submission" date="2018-09" db="EMBL/GenBank/DDBJ databases">
        <title>Paenibacillus SK2017-BO5.</title>
        <authorList>
            <person name="Piskunova J.V."/>
            <person name="Dubiley S.A."/>
            <person name="Severinov K.V."/>
        </authorList>
    </citation>
    <scope>NUCLEOTIDE SEQUENCE [LARGE SCALE GENOMIC DNA]</scope>
    <source>
        <strain evidence="6 7">BO5</strain>
    </source>
</reference>
<keyword evidence="2" id="KW-0238">DNA-binding</keyword>
<dbReference type="OrthoDB" id="2461801at2"/>
<organism evidence="6 7">
    <name type="scientific">Paenibacillus thiaminolyticus</name>
    <name type="common">Bacillus thiaminolyticus</name>
    <dbReference type="NCBI Taxonomy" id="49283"/>
    <lineage>
        <taxon>Bacteria</taxon>
        <taxon>Bacillati</taxon>
        <taxon>Bacillota</taxon>
        <taxon>Bacilli</taxon>
        <taxon>Bacillales</taxon>
        <taxon>Paenibacillaceae</taxon>
        <taxon>Paenibacillus</taxon>
    </lineage>
</organism>
<evidence type="ECO:0000256" key="2">
    <source>
        <dbReference type="ARBA" id="ARBA00023125"/>
    </source>
</evidence>
<gene>
    <name evidence="6" type="ORF">DQX05_05045</name>
</gene>
<dbReference type="InterPro" id="IPR018060">
    <property type="entry name" value="HTH_AraC"/>
</dbReference>
<evidence type="ECO:0000259" key="5">
    <source>
        <dbReference type="PROSITE" id="PS50983"/>
    </source>
</evidence>
<dbReference type="PROSITE" id="PS00041">
    <property type="entry name" value="HTH_ARAC_FAMILY_1"/>
    <property type="match status" value="1"/>
</dbReference>
<dbReference type="PRINTS" id="PR00032">
    <property type="entry name" value="HTHARAC"/>
</dbReference>
<evidence type="ECO:0000256" key="1">
    <source>
        <dbReference type="ARBA" id="ARBA00023015"/>
    </source>
</evidence>
<dbReference type="RefSeq" id="WP_119791483.1">
    <property type="nucleotide sequence ID" value="NZ_QYZD01000003.1"/>
</dbReference>
<evidence type="ECO:0000313" key="6">
    <source>
        <dbReference type="EMBL" id="RJG25473.1"/>
    </source>
</evidence>
<dbReference type="PANTHER" id="PTHR43280:SF28">
    <property type="entry name" value="HTH-TYPE TRANSCRIPTIONAL ACTIVATOR RHAS"/>
    <property type="match status" value="1"/>
</dbReference>
<dbReference type="GO" id="GO:0043565">
    <property type="term" value="F:sequence-specific DNA binding"/>
    <property type="evidence" value="ECO:0007669"/>
    <property type="project" value="InterPro"/>
</dbReference>
<dbReference type="SUPFAM" id="SSF46689">
    <property type="entry name" value="Homeodomain-like"/>
    <property type="match status" value="2"/>
</dbReference>
<dbReference type="Pfam" id="PF01497">
    <property type="entry name" value="Peripla_BP_2"/>
    <property type="match status" value="1"/>
</dbReference>
<dbReference type="PANTHER" id="PTHR43280">
    <property type="entry name" value="ARAC-FAMILY TRANSCRIPTIONAL REGULATOR"/>
    <property type="match status" value="1"/>
</dbReference>
<dbReference type="PROSITE" id="PS01124">
    <property type="entry name" value="HTH_ARAC_FAMILY_2"/>
    <property type="match status" value="1"/>
</dbReference>
<dbReference type="SMART" id="SM00342">
    <property type="entry name" value="HTH_ARAC"/>
    <property type="match status" value="1"/>
</dbReference>
<evidence type="ECO:0000256" key="3">
    <source>
        <dbReference type="ARBA" id="ARBA00023163"/>
    </source>
</evidence>
<dbReference type="Gene3D" id="3.40.50.1980">
    <property type="entry name" value="Nitrogenase molybdenum iron protein domain"/>
    <property type="match status" value="2"/>
</dbReference>
<dbReference type="InterPro" id="IPR002491">
    <property type="entry name" value="ABC_transptr_periplasmic_BD"/>
</dbReference>
<dbReference type="Pfam" id="PF12833">
    <property type="entry name" value="HTH_18"/>
    <property type="match status" value="1"/>
</dbReference>